<dbReference type="AlphaFoldDB" id="A0A922T6Q8"/>
<comment type="caution">
    <text evidence="1">The sequence shown here is derived from an EMBL/GenBank/DDBJ whole genome shotgun (WGS) entry which is preliminary data.</text>
</comment>
<evidence type="ECO:0000313" key="2">
    <source>
        <dbReference type="Proteomes" id="UP000028704"/>
    </source>
</evidence>
<proteinExistence type="predicted"/>
<gene>
    <name evidence="1" type="ORF">CECT5772_00186</name>
</gene>
<protein>
    <submittedName>
        <fullName evidence="1">Uncharacterized protein</fullName>
    </submittedName>
</protein>
<evidence type="ECO:0000313" key="1">
    <source>
        <dbReference type="EMBL" id="KED05458.1"/>
    </source>
</evidence>
<accession>A0A922T6Q8</accession>
<dbReference type="Proteomes" id="UP000028704">
    <property type="component" value="Unassembled WGS sequence"/>
</dbReference>
<name>A0A922T6Q8_9STRE</name>
<organism evidence="1 2">
    <name type="scientific">Streptococcus equi subsp. ruminatorum CECT 5772</name>
    <dbReference type="NCBI Taxonomy" id="1051981"/>
    <lineage>
        <taxon>Bacteria</taxon>
        <taxon>Bacillati</taxon>
        <taxon>Bacillota</taxon>
        <taxon>Bacilli</taxon>
        <taxon>Lactobacillales</taxon>
        <taxon>Streptococcaceae</taxon>
        <taxon>Streptococcus</taxon>
    </lineage>
</organism>
<sequence>MFLADPLKACYQAFYQKKWLDFGLASEVLTKAS</sequence>
<reference evidence="1 2" key="1">
    <citation type="journal article" date="2014" name="Int. J. Syst. Evol. Microbiol.">
        <title>Phylogenomics and the dynamic genome evolution of the genus Streptococcus.</title>
        <authorList>
            <consortium name="The Broad Institute Genome Sequencing Platform"/>
            <person name="Richards V.P."/>
            <person name="Palmer S.R."/>
            <person name="Pavinski Bitar P.D."/>
            <person name="Qin X."/>
            <person name="Weinstock G.M."/>
            <person name="Highlander S.K."/>
            <person name="Town C.D."/>
            <person name="Burne R.A."/>
            <person name="Stanhope M.J."/>
        </authorList>
    </citation>
    <scope>NUCLEOTIDE SEQUENCE [LARGE SCALE GENOMIC DNA]</scope>
    <source>
        <strain evidence="1 2">CECT 5772</strain>
    </source>
</reference>
<dbReference type="EMBL" id="AWEX01000003">
    <property type="protein sequence ID" value="KED05458.1"/>
    <property type="molecule type" value="Genomic_DNA"/>
</dbReference>